<dbReference type="STRING" id="1231392.OCGS_0253"/>
<dbReference type="Pfam" id="PF08534">
    <property type="entry name" value="Redoxin"/>
    <property type="match status" value="1"/>
</dbReference>
<dbReference type="PANTHER" id="PTHR42801:SF21">
    <property type="entry name" value="BCPB PROTEIN"/>
    <property type="match status" value="1"/>
</dbReference>
<keyword evidence="5" id="KW-0676">Redox-active center</keyword>
<dbReference type="GO" id="GO:0008379">
    <property type="term" value="F:thioredoxin peroxidase activity"/>
    <property type="evidence" value="ECO:0007669"/>
    <property type="project" value="TreeGrafter"/>
</dbReference>
<dbReference type="Proteomes" id="UP000006765">
    <property type="component" value="Unassembled WGS sequence"/>
</dbReference>
<evidence type="ECO:0000256" key="1">
    <source>
        <dbReference type="ARBA" id="ARBA00022559"/>
    </source>
</evidence>
<dbReference type="InterPro" id="IPR050924">
    <property type="entry name" value="Peroxiredoxin_BCP/PrxQ"/>
</dbReference>
<protein>
    <submittedName>
        <fullName evidence="8">BcpB protein</fullName>
    </submittedName>
</protein>
<dbReference type="OrthoDB" id="5296483at2"/>
<evidence type="ECO:0000259" key="7">
    <source>
        <dbReference type="PROSITE" id="PS51352"/>
    </source>
</evidence>
<dbReference type="GO" id="GO:0005737">
    <property type="term" value="C:cytoplasm"/>
    <property type="evidence" value="ECO:0007669"/>
    <property type="project" value="TreeGrafter"/>
</dbReference>
<feature type="domain" description="Thioredoxin" evidence="7">
    <location>
        <begin position="20"/>
        <end position="184"/>
    </location>
</feature>
<comment type="caution">
    <text evidence="8">The sequence shown here is derived from an EMBL/GenBank/DDBJ whole genome shotgun (WGS) entry which is preliminary data.</text>
</comment>
<evidence type="ECO:0000313" key="9">
    <source>
        <dbReference type="Proteomes" id="UP000006765"/>
    </source>
</evidence>
<accession>K2GSZ5</accession>
<dbReference type="InterPro" id="IPR013766">
    <property type="entry name" value="Thioredoxin_domain"/>
</dbReference>
<dbReference type="SUPFAM" id="SSF52833">
    <property type="entry name" value="Thioredoxin-like"/>
    <property type="match status" value="1"/>
</dbReference>
<evidence type="ECO:0000256" key="4">
    <source>
        <dbReference type="ARBA" id="ARBA00023157"/>
    </source>
</evidence>
<proteinExistence type="predicted"/>
<dbReference type="InterPro" id="IPR036249">
    <property type="entry name" value="Thioredoxin-like_sf"/>
</dbReference>
<keyword evidence="2" id="KW-0049">Antioxidant</keyword>
<dbReference type="RefSeq" id="WP_007425406.1">
    <property type="nucleotide sequence ID" value="NZ_AMGO01000006.1"/>
</dbReference>
<evidence type="ECO:0000256" key="2">
    <source>
        <dbReference type="ARBA" id="ARBA00022862"/>
    </source>
</evidence>
<reference evidence="8 9" key="1">
    <citation type="journal article" date="2012" name="J. Bacteriol.">
        <title>Draft Genome Sequence of Oceaniovalibus guishaninsula JLT2003T.</title>
        <authorList>
            <person name="Tang K."/>
            <person name="Liu K."/>
            <person name="Jiao N."/>
        </authorList>
    </citation>
    <scope>NUCLEOTIDE SEQUENCE [LARGE SCALE GENOMIC DNA]</scope>
    <source>
        <strain evidence="8 9">JLT2003</strain>
    </source>
</reference>
<feature type="region of interest" description="Disordered" evidence="6">
    <location>
        <begin position="1"/>
        <end position="20"/>
    </location>
</feature>
<dbReference type="AlphaFoldDB" id="K2GSZ5"/>
<dbReference type="PANTHER" id="PTHR42801">
    <property type="entry name" value="THIOREDOXIN-DEPENDENT PEROXIDE REDUCTASE"/>
    <property type="match status" value="1"/>
</dbReference>
<dbReference type="Gene3D" id="3.40.30.10">
    <property type="entry name" value="Glutaredoxin"/>
    <property type="match status" value="1"/>
</dbReference>
<organism evidence="8 9">
    <name type="scientific">Oceaniovalibus guishaninsula JLT2003</name>
    <dbReference type="NCBI Taxonomy" id="1231392"/>
    <lineage>
        <taxon>Bacteria</taxon>
        <taxon>Pseudomonadati</taxon>
        <taxon>Pseudomonadota</taxon>
        <taxon>Alphaproteobacteria</taxon>
        <taxon>Rhodobacterales</taxon>
        <taxon>Roseobacteraceae</taxon>
        <taxon>Oceaniovalibus</taxon>
    </lineage>
</organism>
<keyword evidence="9" id="KW-1185">Reference proteome</keyword>
<dbReference type="CDD" id="cd03017">
    <property type="entry name" value="PRX_BCP"/>
    <property type="match status" value="1"/>
</dbReference>
<evidence type="ECO:0000256" key="5">
    <source>
        <dbReference type="ARBA" id="ARBA00023284"/>
    </source>
</evidence>
<dbReference type="GO" id="GO:0045454">
    <property type="term" value="P:cell redox homeostasis"/>
    <property type="evidence" value="ECO:0007669"/>
    <property type="project" value="TreeGrafter"/>
</dbReference>
<gene>
    <name evidence="8" type="ORF">OCGS_0253</name>
</gene>
<keyword evidence="3" id="KW-0560">Oxidoreductase</keyword>
<evidence type="ECO:0000313" key="8">
    <source>
        <dbReference type="EMBL" id="EKE45636.1"/>
    </source>
</evidence>
<dbReference type="GO" id="GO:0034599">
    <property type="term" value="P:cellular response to oxidative stress"/>
    <property type="evidence" value="ECO:0007669"/>
    <property type="project" value="TreeGrafter"/>
</dbReference>
<dbReference type="eggNOG" id="COG1225">
    <property type="taxonomic scope" value="Bacteria"/>
</dbReference>
<keyword evidence="1" id="KW-0575">Peroxidase</keyword>
<dbReference type="InterPro" id="IPR013740">
    <property type="entry name" value="Redoxin"/>
</dbReference>
<evidence type="ECO:0000256" key="3">
    <source>
        <dbReference type="ARBA" id="ARBA00023002"/>
    </source>
</evidence>
<name>K2GSZ5_9RHOB</name>
<sequence length="184" mass="19922">MSQTDWDTLPEPADDGAADHLTGQALPDIALPSTDGADVRLAVEPGTLVIYAYPMTGQPGRDLPDDWDTIPGARGCTPQSCAYRDHAAELAELGVAAIYGVSTQSTAWQREAKERLALPFALLSDAHLHLADALNLPRFQAGGEVLLRRLTMIVRDGMIVRVHYPVFPPDADAGRVADWLRANR</sequence>
<evidence type="ECO:0000256" key="6">
    <source>
        <dbReference type="SAM" id="MobiDB-lite"/>
    </source>
</evidence>
<keyword evidence="4" id="KW-1015">Disulfide bond</keyword>
<dbReference type="EMBL" id="AMGO01000006">
    <property type="protein sequence ID" value="EKE45636.1"/>
    <property type="molecule type" value="Genomic_DNA"/>
</dbReference>
<dbReference type="PROSITE" id="PS51352">
    <property type="entry name" value="THIOREDOXIN_2"/>
    <property type="match status" value="1"/>
</dbReference>
<dbReference type="PATRIC" id="fig|1231392.3.peg.254"/>